<dbReference type="InterPro" id="IPR001374">
    <property type="entry name" value="R3H_dom"/>
</dbReference>
<dbReference type="SMART" id="SM00479">
    <property type="entry name" value="EXOIII"/>
    <property type="match status" value="1"/>
</dbReference>
<dbReference type="InterPro" id="IPR036867">
    <property type="entry name" value="R3H_dom_sf"/>
</dbReference>
<accession>A0AB34JT30</accession>
<dbReference type="Gene3D" id="3.30.1370.50">
    <property type="entry name" value="R3H-like domain"/>
    <property type="match status" value="1"/>
</dbReference>
<dbReference type="PANTHER" id="PTHR12801">
    <property type="entry name" value="RNA EXONUCLEASE REXO1 / RECO3 FAMILY MEMBER-RELATED"/>
    <property type="match status" value="1"/>
</dbReference>
<reference evidence="4 5" key="1">
    <citation type="journal article" date="2024" name="Science">
        <title>Giant polyketide synthase enzymes in the biosynthesis of giant marine polyether toxins.</title>
        <authorList>
            <person name="Fallon T.R."/>
            <person name="Shende V.V."/>
            <person name="Wierzbicki I.H."/>
            <person name="Pendleton A.L."/>
            <person name="Watervoot N.F."/>
            <person name="Auber R.P."/>
            <person name="Gonzalez D.J."/>
            <person name="Wisecaver J.H."/>
            <person name="Moore B.S."/>
        </authorList>
    </citation>
    <scope>NUCLEOTIDE SEQUENCE [LARGE SCALE GENOMIC DNA]</scope>
    <source>
        <strain evidence="4 5">12B1</strain>
    </source>
</reference>
<keyword evidence="2" id="KW-0378">Hydrolase</keyword>
<dbReference type="EMBL" id="JBGBPQ010000005">
    <property type="protein sequence ID" value="KAL1523771.1"/>
    <property type="molecule type" value="Genomic_DNA"/>
</dbReference>
<dbReference type="Gene3D" id="3.30.420.10">
    <property type="entry name" value="Ribonuclease H-like superfamily/Ribonuclease H"/>
    <property type="match status" value="1"/>
</dbReference>
<gene>
    <name evidence="4" type="ORF">AB1Y20_018696</name>
</gene>
<dbReference type="Proteomes" id="UP001515480">
    <property type="component" value="Unassembled WGS sequence"/>
</dbReference>
<evidence type="ECO:0000256" key="2">
    <source>
        <dbReference type="ARBA" id="ARBA00022801"/>
    </source>
</evidence>
<dbReference type="SUPFAM" id="SSF82708">
    <property type="entry name" value="R3H domain"/>
    <property type="match status" value="1"/>
</dbReference>
<feature type="domain" description="R3H" evidence="3">
    <location>
        <begin position="215"/>
        <end position="283"/>
    </location>
</feature>
<dbReference type="PROSITE" id="PS51061">
    <property type="entry name" value="R3H"/>
    <property type="match status" value="1"/>
</dbReference>
<dbReference type="SUPFAM" id="SSF53098">
    <property type="entry name" value="Ribonuclease H-like"/>
    <property type="match status" value="1"/>
</dbReference>
<comment type="caution">
    <text evidence="4">The sequence shown here is derived from an EMBL/GenBank/DDBJ whole genome shotgun (WGS) entry which is preliminary data.</text>
</comment>
<dbReference type="InterPro" id="IPR012337">
    <property type="entry name" value="RNaseH-like_sf"/>
</dbReference>
<organism evidence="4 5">
    <name type="scientific">Prymnesium parvum</name>
    <name type="common">Toxic golden alga</name>
    <dbReference type="NCBI Taxonomy" id="97485"/>
    <lineage>
        <taxon>Eukaryota</taxon>
        <taxon>Haptista</taxon>
        <taxon>Haptophyta</taxon>
        <taxon>Prymnesiophyceae</taxon>
        <taxon>Prymnesiales</taxon>
        <taxon>Prymnesiaceae</taxon>
        <taxon>Prymnesium</taxon>
    </lineage>
</organism>
<sequence length="397" mass="43463">MEQHLPLLPILSDASRLRDAIAVDCEMVRVGRGRKALARVCLVDWDERVLLHSFVAPPAPVVDYETQHSGVTAACLEGAPSFEAVREAVGALVCGRALVGHALANDLKALALRHPAELLVDTQALLWGAGRRTGLKALANELLGWAIQGGTHHPAEDALASLRLLKWYLALGTPPPRREECALHAAAPRAPPTDAPGCTLREAGDAPRAEWALTLAWSTVGVKDLLEWFDAEARCGAAVELRFGRTLAKEERQLIHKTAQALSLSTVSEGIGEERAIRVLSADAPKSAPRPWQVHHLARLITLRAREHPSSTLTSTACSLRMPTFDELQELLLQQEEPLPAQYEHLQSLREYAQKTFRRAYTSPQTVPQLLPSVEQDVARLQSACQRRGMIMYGLPS</sequence>
<evidence type="ECO:0000259" key="3">
    <source>
        <dbReference type="PROSITE" id="PS51061"/>
    </source>
</evidence>
<evidence type="ECO:0000313" key="4">
    <source>
        <dbReference type="EMBL" id="KAL1523771.1"/>
    </source>
</evidence>
<dbReference type="GO" id="GO:0004527">
    <property type="term" value="F:exonuclease activity"/>
    <property type="evidence" value="ECO:0007669"/>
    <property type="project" value="InterPro"/>
</dbReference>
<dbReference type="GO" id="GO:0005634">
    <property type="term" value="C:nucleus"/>
    <property type="evidence" value="ECO:0007669"/>
    <property type="project" value="TreeGrafter"/>
</dbReference>
<dbReference type="InterPro" id="IPR036397">
    <property type="entry name" value="RNaseH_sf"/>
</dbReference>
<dbReference type="InterPro" id="IPR013520">
    <property type="entry name" value="Ribonucl_H"/>
</dbReference>
<dbReference type="InterPro" id="IPR047021">
    <property type="entry name" value="REXO1/3/4-like"/>
</dbReference>
<name>A0AB34JT30_PRYPA</name>
<dbReference type="AlphaFoldDB" id="A0AB34JT30"/>
<protein>
    <recommendedName>
        <fullName evidence="3">R3H domain-containing protein</fullName>
    </recommendedName>
</protein>
<dbReference type="GO" id="GO:0003676">
    <property type="term" value="F:nucleic acid binding"/>
    <property type="evidence" value="ECO:0007669"/>
    <property type="project" value="UniProtKB-UniRule"/>
</dbReference>
<evidence type="ECO:0000313" key="5">
    <source>
        <dbReference type="Proteomes" id="UP001515480"/>
    </source>
</evidence>
<keyword evidence="5" id="KW-1185">Reference proteome</keyword>
<proteinExistence type="predicted"/>
<evidence type="ECO:0000256" key="1">
    <source>
        <dbReference type="ARBA" id="ARBA00022722"/>
    </source>
</evidence>
<keyword evidence="1" id="KW-0540">Nuclease</keyword>